<dbReference type="Proteomes" id="UP000607653">
    <property type="component" value="Unassembled WGS sequence"/>
</dbReference>
<keyword evidence="4" id="KW-1133">Transmembrane helix</keyword>
<feature type="transmembrane region" description="Helical" evidence="4">
    <location>
        <begin position="6"/>
        <end position="26"/>
    </location>
</feature>
<reference evidence="5 6" key="1">
    <citation type="journal article" date="2020" name="Mol. Biol. Evol.">
        <title>Distinct Expression and Methylation Patterns for Genes with Different Fates following a Single Whole-Genome Duplication in Flowering Plants.</title>
        <authorList>
            <person name="Shi T."/>
            <person name="Rahmani R.S."/>
            <person name="Gugger P.F."/>
            <person name="Wang M."/>
            <person name="Li H."/>
            <person name="Zhang Y."/>
            <person name="Li Z."/>
            <person name="Wang Q."/>
            <person name="Van de Peer Y."/>
            <person name="Marchal K."/>
            <person name="Chen J."/>
        </authorList>
    </citation>
    <scope>NUCLEOTIDE SEQUENCE [LARGE SCALE GENOMIC DNA]</scope>
    <source>
        <tissue evidence="5">Leaf</tissue>
    </source>
</reference>
<dbReference type="InterPro" id="IPR002401">
    <property type="entry name" value="Cyt_P450_E_grp-I"/>
</dbReference>
<dbReference type="Pfam" id="PF00067">
    <property type="entry name" value="p450"/>
    <property type="match status" value="1"/>
</dbReference>
<dbReference type="GO" id="GO:0004497">
    <property type="term" value="F:monooxygenase activity"/>
    <property type="evidence" value="ECO:0007669"/>
    <property type="project" value="InterPro"/>
</dbReference>
<dbReference type="GO" id="GO:0005506">
    <property type="term" value="F:iron ion binding"/>
    <property type="evidence" value="ECO:0007669"/>
    <property type="project" value="InterPro"/>
</dbReference>
<dbReference type="InterPro" id="IPR001128">
    <property type="entry name" value="Cyt_P450"/>
</dbReference>
<keyword evidence="3" id="KW-0408">Iron</keyword>
<dbReference type="PANTHER" id="PTHR47955">
    <property type="entry name" value="CYTOCHROME P450 FAMILY 71 PROTEIN"/>
    <property type="match status" value="1"/>
</dbReference>
<dbReference type="InterPro" id="IPR036396">
    <property type="entry name" value="Cyt_P450_sf"/>
</dbReference>
<comment type="caution">
    <text evidence="5">The sequence shown here is derived from an EMBL/GenBank/DDBJ whole genome shotgun (WGS) entry which is preliminary data.</text>
</comment>
<dbReference type="PANTHER" id="PTHR47955:SF15">
    <property type="entry name" value="CYTOCHROME P450 71A2-LIKE"/>
    <property type="match status" value="1"/>
</dbReference>
<evidence type="ECO:0000313" key="6">
    <source>
        <dbReference type="Proteomes" id="UP000607653"/>
    </source>
</evidence>
<dbReference type="GO" id="GO:0020037">
    <property type="term" value="F:heme binding"/>
    <property type="evidence" value="ECO:0007669"/>
    <property type="project" value="InterPro"/>
</dbReference>
<evidence type="ECO:0000256" key="2">
    <source>
        <dbReference type="ARBA" id="ARBA00022723"/>
    </source>
</evidence>
<dbReference type="SUPFAM" id="SSF48264">
    <property type="entry name" value="Cytochrome P450"/>
    <property type="match status" value="1"/>
</dbReference>
<dbReference type="AlphaFoldDB" id="A0A822XMD0"/>
<dbReference type="GO" id="GO:0016705">
    <property type="term" value="F:oxidoreductase activity, acting on paired donors, with incorporation or reduction of molecular oxygen"/>
    <property type="evidence" value="ECO:0007669"/>
    <property type="project" value="InterPro"/>
</dbReference>
<dbReference type="PRINTS" id="PR00463">
    <property type="entry name" value="EP450I"/>
</dbReference>
<proteinExistence type="inferred from homology"/>
<keyword evidence="4" id="KW-0472">Membrane</keyword>
<sequence>MAEQQGILLPFLSLPFLLLFSFVFLFRLRRCSVKLPPSPPRIPIIGNFHQLGTLPHRSLRALSQKYGPLMLLHLGSVPLLVVSSSEMSMEITKIQDTYFATRPATTAGFAPYGDYWRQMKKISVLRHLSVKRVQSFRFIREEEVALLIEKISHACQLRNSINVSELLPILSDNLVSRAAFSSKFEEEDDNSRRIGPLTREVTSLLGMFSARDFFP</sequence>
<comment type="similarity">
    <text evidence="1">Belongs to the cytochrome P450 family.</text>
</comment>
<keyword evidence="6" id="KW-1185">Reference proteome</keyword>
<evidence type="ECO:0000256" key="3">
    <source>
        <dbReference type="ARBA" id="ARBA00023004"/>
    </source>
</evidence>
<protein>
    <submittedName>
        <fullName evidence="5">Uncharacterized protein</fullName>
    </submittedName>
</protein>
<dbReference type="Gene3D" id="1.10.630.10">
    <property type="entry name" value="Cytochrome P450"/>
    <property type="match status" value="1"/>
</dbReference>
<dbReference type="EMBL" id="DUZY01000001">
    <property type="protein sequence ID" value="DAD21192.1"/>
    <property type="molecule type" value="Genomic_DNA"/>
</dbReference>
<keyword evidence="2" id="KW-0479">Metal-binding</keyword>
<keyword evidence="4" id="KW-0812">Transmembrane</keyword>
<accession>A0A822XMD0</accession>
<name>A0A822XMD0_NELNU</name>
<gene>
    <name evidence="5" type="ORF">HUJ06_022655</name>
</gene>
<evidence type="ECO:0000313" key="5">
    <source>
        <dbReference type="EMBL" id="DAD21192.1"/>
    </source>
</evidence>
<organism evidence="5 6">
    <name type="scientific">Nelumbo nucifera</name>
    <name type="common">Sacred lotus</name>
    <dbReference type="NCBI Taxonomy" id="4432"/>
    <lineage>
        <taxon>Eukaryota</taxon>
        <taxon>Viridiplantae</taxon>
        <taxon>Streptophyta</taxon>
        <taxon>Embryophyta</taxon>
        <taxon>Tracheophyta</taxon>
        <taxon>Spermatophyta</taxon>
        <taxon>Magnoliopsida</taxon>
        <taxon>Proteales</taxon>
        <taxon>Nelumbonaceae</taxon>
        <taxon>Nelumbo</taxon>
    </lineage>
</organism>
<evidence type="ECO:0000256" key="4">
    <source>
        <dbReference type="SAM" id="Phobius"/>
    </source>
</evidence>
<evidence type="ECO:0000256" key="1">
    <source>
        <dbReference type="ARBA" id="ARBA00010617"/>
    </source>
</evidence>